<keyword evidence="2" id="KW-0732">Signal</keyword>
<accession>A0ABR4XCN9</accession>
<dbReference type="PANTHER" id="PTHR12147">
    <property type="entry name" value="METALLOPEPTIDASE M28 FAMILY MEMBER"/>
    <property type="match status" value="1"/>
</dbReference>
<sequence>MRLTALAAAVALTTALSPQLASAAPSADACADRANNTYQKLLECVTVEGVRAHQEALQKIADNSTDPVYPGTRAAGTDGYDDSVDYVAGLLRDAGYQVTLDPVDVTFNFPAVLRQLTPVAAEYETGVFTGSGSGEVEGNVIPVDLNLTPPRASTSGCEAADFAGKDWSGDNDIALVQRGTCFFGTKAYYAEQAGAEAIIIMNQGNTPDREALIVADGTSIDEPIPGAPGPVTHGIPVVGASFADGAALAAPGSTAYVQVLPAETRSDYNVIAELPGKNTENVVMAGAHLDSVIEGPGINDNGSGSAALLETALKMAELTPQNTIRFGWWAAEEQGLVGSADYVNGLSAAERDRIALYMNYDMVGSPNYIFMVYDADESTFEAPVPVPAGSEAIEDVYESYYTKVGELYEDTEFSGRSDYEAFILAGIPSSGLFTGAEVIKTEEQEAIWGGTAGEQFDPCYHEACDTIANNSMHALEVNSDLIAFAMLTFAYSTESVNGVPGKKVPGPAFTLPAPAGPEGTFAGEDGGFGHSHDG</sequence>
<keyword evidence="5" id="KW-0031">Aminopeptidase</keyword>
<comment type="caution">
    <text evidence="5">The sequence shown here is derived from an EMBL/GenBank/DDBJ whole genome shotgun (WGS) entry which is preliminary data.</text>
</comment>
<dbReference type="PANTHER" id="PTHR12147:SF26">
    <property type="entry name" value="PEPTIDASE M28 DOMAIN-CONTAINING PROTEIN"/>
    <property type="match status" value="1"/>
</dbReference>
<reference evidence="5 6" key="1">
    <citation type="submission" date="2013-08" db="EMBL/GenBank/DDBJ databases">
        <title>The genome sequence of Knoellia flava.</title>
        <authorList>
            <person name="Zhu W."/>
            <person name="Wang G."/>
        </authorList>
    </citation>
    <scope>NUCLEOTIDE SEQUENCE [LARGE SCALE GENOMIC DNA]</scope>
    <source>
        <strain evidence="5 6">TL1</strain>
    </source>
</reference>
<evidence type="ECO:0000256" key="1">
    <source>
        <dbReference type="SAM" id="MobiDB-lite"/>
    </source>
</evidence>
<name>A0ABR4XCN9_9MICO</name>
<organism evidence="5 6">
    <name type="scientific">Knoellia flava TL1</name>
    <dbReference type="NCBI Taxonomy" id="1385518"/>
    <lineage>
        <taxon>Bacteria</taxon>
        <taxon>Bacillati</taxon>
        <taxon>Actinomycetota</taxon>
        <taxon>Actinomycetes</taxon>
        <taxon>Micrococcales</taxon>
        <taxon>Intrasporangiaceae</taxon>
        <taxon>Knoellia</taxon>
    </lineage>
</organism>
<dbReference type="Pfam" id="PF02225">
    <property type="entry name" value="PA"/>
    <property type="match status" value="1"/>
</dbReference>
<evidence type="ECO:0000313" key="6">
    <source>
        <dbReference type="Proteomes" id="UP000029990"/>
    </source>
</evidence>
<dbReference type="Pfam" id="PF04389">
    <property type="entry name" value="Peptidase_M28"/>
    <property type="match status" value="1"/>
</dbReference>
<protein>
    <submittedName>
        <fullName evidence="5">Aminopeptidase Y</fullName>
    </submittedName>
</protein>
<dbReference type="InterPro" id="IPR045175">
    <property type="entry name" value="M28_fam"/>
</dbReference>
<keyword evidence="6" id="KW-1185">Reference proteome</keyword>
<dbReference type="SUPFAM" id="SSF52025">
    <property type="entry name" value="PA domain"/>
    <property type="match status" value="1"/>
</dbReference>
<feature type="signal peptide" evidence="2">
    <location>
        <begin position="1"/>
        <end position="23"/>
    </location>
</feature>
<evidence type="ECO:0000256" key="2">
    <source>
        <dbReference type="SAM" id="SignalP"/>
    </source>
</evidence>
<feature type="domain" description="PA" evidence="3">
    <location>
        <begin position="150"/>
        <end position="248"/>
    </location>
</feature>
<dbReference type="Proteomes" id="UP000029990">
    <property type="component" value="Unassembled WGS sequence"/>
</dbReference>
<feature type="compositionally biased region" description="Gly residues" evidence="1">
    <location>
        <begin position="524"/>
        <end position="534"/>
    </location>
</feature>
<evidence type="ECO:0000259" key="3">
    <source>
        <dbReference type="Pfam" id="PF02225"/>
    </source>
</evidence>
<evidence type="ECO:0000259" key="4">
    <source>
        <dbReference type="Pfam" id="PF04389"/>
    </source>
</evidence>
<keyword evidence="5" id="KW-0645">Protease</keyword>
<gene>
    <name evidence="5" type="ORF">N798_10680</name>
</gene>
<proteinExistence type="predicted"/>
<keyword evidence="5" id="KW-0378">Hydrolase</keyword>
<dbReference type="InterPro" id="IPR046450">
    <property type="entry name" value="PA_dom_sf"/>
</dbReference>
<dbReference type="InterPro" id="IPR007484">
    <property type="entry name" value="Peptidase_M28"/>
</dbReference>
<evidence type="ECO:0000313" key="5">
    <source>
        <dbReference type="EMBL" id="KGN30462.1"/>
    </source>
</evidence>
<feature type="region of interest" description="Disordered" evidence="1">
    <location>
        <begin position="512"/>
        <end position="534"/>
    </location>
</feature>
<feature type="chain" id="PRO_5047012159" evidence="2">
    <location>
        <begin position="24"/>
        <end position="534"/>
    </location>
</feature>
<dbReference type="EMBL" id="AVPI01000029">
    <property type="protein sequence ID" value="KGN30462.1"/>
    <property type="molecule type" value="Genomic_DNA"/>
</dbReference>
<dbReference type="GO" id="GO:0004177">
    <property type="term" value="F:aminopeptidase activity"/>
    <property type="evidence" value="ECO:0007669"/>
    <property type="project" value="UniProtKB-KW"/>
</dbReference>
<dbReference type="InterPro" id="IPR003137">
    <property type="entry name" value="PA_domain"/>
</dbReference>
<feature type="domain" description="Peptidase M28" evidence="4">
    <location>
        <begin position="269"/>
        <end position="483"/>
    </location>
</feature>
<dbReference type="Gene3D" id="3.50.30.30">
    <property type="match status" value="1"/>
</dbReference>
<dbReference type="SUPFAM" id="SSF53187">
    <property type="entry name" value="Zn-dependent exopeptidases"/>
    <property type="match status" value="1"/>
</dbReference>
<dbReference type="Gene3D" id="3.40.630.10">
    <property type="entry name" value="Zn peptidases"/>
    <property type="match status" value="1"/>
</dbReference>